<feature type="region of interest" description="Disordered" evidence="9">
    <location>
        <begin position="239"/>
        <end position="258"/>
    </location>
</feature>
<feature type="coiled-coil region" evidence="8">
    <location>
        <begin position="319"/>
        <end position="353"/>
    </location>
</feature>
<organism evidence="11 12">
    <name type="scientific">Papilio machaon</name>
    <name type="common">Old World swallowtail butterfly</name>
    <dbReference type="NCBI Taxonomy" id="76193"/>
    <lineage>
        <taxon>Eukaryota</taxon>
        <taxon>Metazoa</taxon>
        <taxon>Ecdysozoa</taxon>
        <taxon>Arthropoda</taxon>
        <taxon>Hexapoda</taxon>
        <taxon>Insecta</taxon>
        <taxon>Pterygota</taxon>
        <taxon>Neoptera</taxon>
        <taxon>Endopterygota</taxon>
        <taxon>Lepidoptera</taxon>
        <taxon>Glossata</taxon>
        <taxon>Ditrysia</taxon>
        <taxon>Papilionoidea</taxon>
        <taxon>Papilionidae</taxon>
        <taxon>Papilioninae</taxon>
        <taxon>Papilio</taxon>
    </lineage>
</organism>
<keyword evidence="4" id="KW-0805">Transcription regulation</keyword>
<protein>
    <submittedName>
        <fullName evidence="11">Transcription factor MafB</fullName>
    </submittedName>
</protein>
<reference evidence="11 12" key="1">
    <citation type="journal article" date="2015" name="Nat. Commun.">
        <title>Outbred genome sequencing and CRISPR/Cas9 gene editing in butterflies.</title>
        <authorList>
            <person name="Li X."/>
            <person name="Fan D."/>
            <person name="Zhang W."/>
            <person name="Liu G."/>
            <person name="Zhang L."/>
            <person name="Zhao L."/>
            <person name="Fang X."/>
            <person name="Chen L."/>
            <person name="Dong Y."/>
            <person name="Chen Y."/>
            <person name="Ding Y."/>
            <person name="Zhao R."/>
            <person name="Feng M."/>
            <person name="Zhu Y."/>
            <person name="Feng Y."/>
            <person name="Jiang X."/>
            <person name="Zhu D."/>
            <person name="Xiang H."/>
            <person name="Feng X."/>
            <person name="Li S."/>
            <person name="Wang J."/>
            <person name="Zhang G."/>
            <person name="Kronforst M.R."/>
            <person name="Wang W."/>
        </authorList>
    </citation>
    <scope>NUCLEOTIDE SEQUENCE [LARGE SCALE GENOMIC DNA]</scope>
    <source>
        <strain evidence="11">Ya'a_city_454_Pm</strain>
        <tissue evidence="11">Whole body</tissue>
    </source>
</reference>
<evidence type="ECO:0000256" key="9">
    <source>
        <dbReference type="SAM" id="MobiDB-lite"/>
    </source>
</evidence>
<dbReference type="SMART" id="SM00338">
    <property type="entry name" value="BRLZ"/>
    <property type="match status" value="1"/>
</dbReference>
<name>A0A194RGP6_PAPMA</name>
<dbReference type="Proteomes" id="UP000053240">
    <property type="component" value="Unassembled WGS sequence"/>
</dbReference>
<dbReference type="PROSITE" id="PS50217">
    <property type="entry name" value="BZIP"/>
    <property type="match status" value="1"/>
</dbReference>
<sequence>MLTVASKQRRWSQHALEPVPYRAGAASCRIPNGSIQYSYNLLLLHICARRATSLGGRAERGAALRRDGSPLPAGARPARSMVEHALVDCSQASAMQTLPPQPHREDDDQLADEYVQNFELDHLEDHNLVKREPLRTGWNELVEAPSACARVCRAWPDAGPYPQPHVAIAVDPSTPPETPPVPIGRSPCRAALVDDVLWLPHMREPLDMRTVPCGNFEEWDRREWREQDHHSMQQVALRPASSCSALSPRTGGQHQGYQTSSCGDDLISDELLMTLSVRELNKRLHGFPREDVTRLKQKRRTLKNRGYAQNCRSKRLQQRQELELTNRSLQDELQLLQLQVARVTHERDVLKQRLSLMGREHTVPQHAPPTPHSSPEFFSEL</sequence>
<dbReference type="SUPFAM" id="SSF57959">
    <property type="entry name" value="Leucine zipper domain"/>
    <property type="match status" value="1"/>
</dbReference>
<evidence type="ECO:0000256" key="1">
    <source>
        <dbReference type="ARBA" id="ARBA00004123"/>
    </source>
</evidence>
<evidence type="ECO:0000256" key="8">
    <source>
        <dbReference type="SAM" id="Coils"/>
    </source>
</evidence>
<dbReference type="InterPro" id="IPR008917">
    <property type="entry name" value="TF_DNA-bd_sf"/>
</dbReference>
<evidence type="ECO:0000313" key="11">
    <source>
        <dbReference type="EMBL" id="KPJ15101.1"/>
    </source>
</evidence>
<keyword evidence="7" id="KW-0539">Nucleus</keyword>
<keyword evidence="5" id="KW-0238">DNA-binding</keyword>
<evidence type="ECO:0000313" key="12">
    <source>
        <dbReference type="Proteomes" id="UP000053240"/>
    </source>
</evidence>
<comment type="similarity">
    <text evidence="2">Belongs to the bZIP family. Maf subfamily.</text>
</comment>
<dbReference type="GO" id="GO:0000978">
    <property type="term" value="F:RNA polymerase II cis-regulatory region sequence-specific DNA binding"/>
    <property type="evidence" value="ECO:0007669"/>
    <property type="project" value="TreeGrafter"/>
</dbReference>
<feature type="compositionally biased region" description="Polar residues" evidence="9">
    <location>
        <begin position="241"/>
        <end position="258"/>
    </location>
</feature>
<evidence type="ECO:0000256" key="7">
    <source>
        <dbReference type="ARBA" id="ARBA00023242"/>
    </source>
</evidence>
<dbReference type="PANTHER" id="PTHR10129:SF44">
    <property type="entry name" value="TRAFFIC JAM, ISOFORM C"/>
    <property type="match status" value="1"/>
</dbReference>
<dbReference type="STRING" id="76193.A0A194RGP6"/>
<dbReference type="InParanoid" id="A0A194RGP6"/>
<evidence type="ECO:0000256" key="4">
    <source>
        <dbReference type="ARBA" id="ARBA00023015"/>
    </source>
</evidence>
<dbReference type="SUPFAM" id="SSF47454">
    <property type="entry name" value="A DNA-binding domain in eukaryotic transcription factors"/>
    <property type="match status" value="1"/>
</dbReference>
<comment type="subcellular location">
    <subcellularLocation>
        <location evidence="1">Nucleus</location>
    </subcellularLocation>
</comment>
<proteinExistence type="inferred from homology"/>
<dbReference type="PANTHER" id="PTHR10129">
    <property type="entry name" value="TRANSCRIPTION FACTOR MAF"/>
    <property type="match status" value="1"/>
</dbReference>
<dbReference type="InterPro" id="IPR046347">
    <property type="entry name" value="bZIP_sf"/>
</dbReference>
<evidence type="ECO:0000256" key="2">
    <source>
        <dbReference type="ARBA" id="ARBA00008500"/>
    </source>
</evidence>
<dbReference type="InterPro" id="IPR004826">
    <property type="entry name" value="bZIP_Maf"/>
</dbReference>
<keyword evidence="12" id="KW-1185">Reference proteome</keyword>
<evidence type="ECO:0000256" key="5">
    <source>
        <dbReference type="ARBA" id="ARBA00023125"/>
    </source>
</evidence>
<feature type="region of interest" description="Disordered" evidence="9">
    <location>
        <begin position="360"/>
        <end position="381"/>
    </location>
</feature>
<gene>
    <name evidence="11" type="ORF">RR48_09128</name>
</gene>
<dbReference type="CDD" id="cd14718">
    <property type="entry name" value="bZIP_Maf_large"/>
    <property type="match status" value="1"/>
</dbReference>
<dbReference type="GO" id="GO:0000981">
    <property type="term" value="F:DNA-binding transcription factor activity, RNA polymerase II-specific"/>
    <property type="evidence" value="ECO:0007669"/>
    <property type="project" value="TreeGrafter"/>
</dbReference>
<dbReference type="Gene3D" id="1.20.5.170">
    <property type="match status" value="1"/>
</dbReference>
<evidence type="ECO:0000256" key="6">
    <source>
        <dbReference type="ARBA" id="ARBA00023163"/>
    </source>
</evidence>
<accession>A0A194RGP6</accession>
<keyword evidence="3" id="KW-0678">Repressor</keyword>
<feature type="domain" description="BZIP" evidence="10">
    <location>
        <begin position="294"/>
        <end position="357"/>
    </location>
</feature>
<evidence type="ECO:0000256" key="3">
    <source>
        <dbReference type="ARBA" id="ARBA00022491"/>
    </source>
</evidence>
<dbReference type="InterPro" id="IPR024874">
    <property type="entry name" value="Transcription_factor_Maf_fam"/>
</dbReference>
<keyword evidence="8" id="KW-0175">Coiled coil</keyword>
<dbReference type="EMBL" id="KQ460398">
    <property type="protein sequence ID" value="KPJ15101.1"/>
    <property type="molecule type" value="Genomic_DNA"/>
</dbReference>
<dbReference type="FunFam" id="1.20.5.170:FF:000011">
    <property type="entry name" value="Transcription factor MafG, putative"/>
    <property type="match status" value="1"/>
</dbReference>
<dbReference type="InterPro" id="IPR004827">
    <property type="entry name" value="bZIP"/>
</dbReference>
<dbReference type="AlphaFoldDB" id="A0A194RGP6"/>
<dbReference type="GO" id="GO:0005634">
    <property type="term" value="C:nucleus"/>
    <property type="evidence" value="ECO:0007669"/>
    <property type="project" value="UniProtKB-SubCell"/>
</dbReference>
<dbReference type="Pfam" id="PF03131">
    <property type="entry name" value="bZIP_Maf"/>
    <property type="match status" value="1"/>
</dbReference>
<keyword evidence="6" id="KW-0804">Transcription</keyword>
<evidence type="ECO:0000259" key="10">
    <source>
        <dbReference type="PROSITE" id="PS50217"/>
    </source>
</evidence>